<feature type="transmembrane region" description="Helical" evidence="4">
    <location>
        <begin position="399"/>
        <end position="420"/>
    </location>
</feature>
<keyword evidence="3" id="KW-0804">Transcription</keyword>
<proteinExistence type="predicted"/>
<keyword evidence="1" id="KW-0805">Transcription regulation</keyword>
<feature type="domain" description="HTH araC/xylS-type" evidence="5">
    <location>
        <begin position="445"/>
        <end position="561"/>
    </location>
</feature>
<comment type="caution">
    <text evidence="6">The sequence shown here is derived from an EMBL/GenBank/DDBJ whole genome shotgun (WGS) entry which is preliminary data.</text>
</comment>
<dbReference type="InterPro" id="IPR011990">
    <property type="entry name" value="TPR-like_helical_dom_sf"/>
</dbReference>
<dbReference type="Gene3D" id="1.25.40.10">
    <property type="entry name" value="Tetratricopeptide repeat domain"/>
    <property type="match status" value="1"/>
</dbReference>
<keyword evidence="7" id="KW-1185">Reference proteome</keyword>
<organism evidence="6 7">
    <name type="scientific">Tenacibaculum pelagium</name>
    <dbReference type="NCBI Taxonomy" id="2759527"/>
    <lineage>
        <taxon>Bacteria</taxon>
        <taxon>Pseudomonadati</taxon>
        <taxon>Bacteroidota</taxon>
        <taxon>Flavobacteriia</taxon>
        <taxon>Flavobacteriales</taxon>
        <taxon>Flavobacteriaceae</taxon>
        <taxon>Tenacibaculum</taxon>
    </lineage>
</organism>
<keyword evidence="2" id="KW-0238">DNA-binding</keyword>
<dbReference type="PROSITE" id="PS01124">
    <property type="entry name" value="HTH_ARAC_FAMILY_2"/>
    <property type="match status" value="1"/>
</dbReference>
<accession>A0A839ANG7</accession>
<dbReference type="PRINTS" id="PR00032">
    <property type="entry name" value="HTHARAC"/>
</dbReference>
<evidence type="ECO:0000313" key="6">
    <source>
        <dbReference type="EMBL" id="MBA6156635.1"/>
    </source>
</evidence>
<dbReference type="PANTHER" id="PTHR43280:SF2">
    <property type="entry name" value="HTH-TYPE TRANSCRIPTIONAL REGULATOR EXSA"/>
    <property type="match status" value="1"/>
</dbReference>
<dbReference type="InterPro" id="IPR009057">
    <property type="entry name" value="Homeodomain-like_sf"/>
</dbReference>
<dbReference type="AlphaFoldDB" id="A0A839ANG7"/>
<dbReference type="SMART" id="SM00342">
    <property type="entry name" value="HTH_ARAC"/>
    <property type="match status" value="1"/>
</dbReference>
<evidence type="ECO:0000259" key="5">
    <source>
        <dbReference type="PROSITE" id="PS01124"/>
    </source>
</evidence>
<evidence type="ECO:0000256" key="1">
    <source>
        <dbReference type="ARBA" id="ARBA00023015"/>
    </source>
</evidence>
<sequence>MNKVFLTFLIIIFFSIKTLSQTSLLDSIHLEKMEFYKDINNDSTLYFIKKLKSSKKRKTKISVLSVEAYIYYRQKKYLKSEKTALNLLNEVKKLPPYFNKEQFYFDLQISAYNRLFWIKKNQEDYNKAFEYLTQMQNTNESTPKKSTKYFRHKLTIKTSKAIIKKALNIENEAKTILLSAYKDTKSDIFKTLLKDNYFLQQKANITNSLGNAYMDLSRKVGNEFYIDSANYYYDKAYLVTKKFTPLHNDSEIIYNFRKTEVLIAKKEYKKAIEVINNYSKISNGYHYKHREFFQKAICYNFLNKSDSTIYYAYKIINDKKEKCRRSKLITMYDILSNQYNQLNKIDSAYKYSKLTLEQFNLAKENKEKTFNSLYTTDFDKIQKLNSEIRNREDEKRTNLITAFIGLLSALIIIVTFMLRIERKKKRTLIKTINQQKTEEVEKKEYNIDETLENNILDEIKKVKSNLDFLKPDFSISTIADRLKTNSTYVSFVFNKYNDESFKQHYTRLKIEYVVDQLKNNKTFRKYSIQALAEELGYTNASAFTRAFKKQMGVTPSVFLKSLEE</sequence>
<dbReference type="Pfam" id="PF12833">
    <property type="entry name" value="HTH_18"/>
    <property type="match status" value="1"/>
</dbReference>
<keyword evidence="4" id="KW-0812">Transmembrane</keyword>
<dbReference type="InterPro" id="IPR018060">
    <property type="entry name" value="HTH_AraC"/>
</dbReference>
<gene>
    <name evidence="6" type="ORF">H3Z83_08930</name>
</gene>
<name>A0A839ANG7_9FLAO</name>
<dbReference type="GO" id="GO:0043565">
    <property type="term" value="F:sequence-specific DNA binding"/>
    <property type="evidence" value="ECO:0007669"/>
    <property type="project" value="InterPro"/>
</dbReference>
<keyword evidence="4" id="KW-0472">Membrane</keyword>
<dbReference type="Gene3D" id="1.10.10.60">
    <property type="entry name" value="Homeodomain-like"/>
    <property type="match status" value="1"/>
</dbReference>
<dbReference type="GO" id="GO:0003700">
    <property type="term" value="F:DNA-binding transcription factor activity"/>
    <property type="evidence" value="ECO:0007669"/>
    <property type="project" value="InterPro"/>
</dbReference>
<dbReference type="RefSeq" id="WP_182125134.1">
    <property type="nucleotide sequence ID" value="NZ_JACGLS010000003.1"/>
</dbReference>
<evidence type="ECO:0000256" key="2">
    <source>
        <dbReference type="ARBA" id="ARBA00023125"/>
    </source>
</evidence>
<dbReference type="InterPro" id="IPR020449">
    <property type="entry name" value="Tscrpt_reg_AraC-type_HTH"/>
</dbReference>
<dbReference type="SUPFAM" id="SSF46689">
    <property type="entry name" value="Homeodomain-like"/>
    <property type="match status" value="1"/>
</dbReference>
<evidence type="ECO:0000256" key="4">
    <source>
        <dbReference type="SAM" id="Phobius"/>
    </source>
</evidence>
<evidence type="ECO:0000313" key="7">
    <source>
        <dbReference type="Proteomes" id="UP000563906"/>
    </source>
</evidence>
<keyword evidence="4" id="KW-1133">Transmembrane helix</keyword>
<protein>
    <submittedName>
        <fullName evidence="6">Helix-turn-helix transcriptional regulator</fullName>
    </submittedName>
</protein>
<dbReference type="PANTHER" id="PTHR43280">
    <property type="entry name" value="ARAC-FAMILY TRANSCRIPTIONAL REGULATOR"/>
    <property type="match status" value="1"/>
</dbReference>
<dbReference type="EMBL" id="JACGLS010000003">
    <property type="protein sequence ID" value="MBA6156635.1"/>
    <property type="molecule type" value="Genomic_DNA"/>
</dbReference>
<evidence type="ECO:0000256" key="3">
    <source>
        <dbReference type="ARBA" id="ARBA00023163"/>
    </source>
</evidence>
<dbReference type="Proteomes" id="UP000563906">
    <property type="component" value="Unassembled WGS sequence"/>
</dbReference>
<reference evidence="6 7" key="1">
    <citation type="submission" date="2020-07" db="EMBL/GenBank/DDBJ databases">
        <title>Bacterium isolated from marine sediment.</title>
        <authorList>
            <person name="Shang D."/>
            <person name="Du Z.-J."/>
        </authorList>
    </citation>
    <scope>NUCLEOTIDE SEQUENCE [LARGE SCALE GENOMIC DNA]</scope>
    <source>
        <strain evidence="6 7">S7007</strain>
    </source>
</reference>